<keyword evidence="5" id="KW-0931">ER-Golgi transport</keyword>
<evidence type="ECO:0000256" key="6">
    <source>
        <dbReference type="SAM" id="MobiDB-lite"/>
    </source>
</evidence>
<comment type="subcellular location">
    <subcellularLocation>
        <location evidence="5">Endoplasmic reticulum membrane</location>
        <topology evidence="5">Multi-pass membrane protein</topology>
    </subcellularLocation>
    <subcellularLocation>
        <location evidence="1">Membrane</location>
        <topology evidence="1">Multi-pass membrane protein</topology>
    </subcellularLocation>
</comment>
<evidence type="ECO:0000256" key="4">
    <source>
        <dbReference type="ARBA" id="ARBA00023136"/>
    </source>
</evidence>
<dbReference type="InterPro" id="IPR008417">
    <property type="entry name" value="BAP29/BAP31"/>
</dbReference>
<feature type="transmembrane region" description="Helical" evidence="5">
    <location>
        <begin position="103"/>
        <end position="126"/>
    </location>
</feature>
<feature type="domain" description="BAP29/BAP31 transmembrane" evidence="7">
    <location>
        <begin position="1"/>
        <end position="133"/>
    </location>
</feature>
<keyword evidence="5" id="KW-0256">Endoplasmic reticulum</keyword>
<keyword evidence="4 5" id="KW-0472">Membrane</keyword>
<evidence type="ECO:0000256" key="2">
    <source>
        <dbReference type="ARBA" id="ARBA00022692"/>
    </source>
</evidence>
<sequence length="216" mass="25086">MSIPYTMVFTLLMTEMIAFIVLILPLPFKWRRGMLKFLSESPIMGHVQYVMKIVFVFVFILFLDSLNRIMKVEKIAESSPHHHDHGAATHAAANRFIAQRNMYLTGFTLFLSLILNRTFFMILDLLKSEEKMEVIKKQAAQQSKEYQRVLESESNLKKEIKDLSEIVAHHSSAKQDLDNLKKQAKQQQDEYMRMADENTAMEKKLKGLKSESKKGI</sequence>
<name>A0A9P3M172_9FUNG</name>
<keyword evidence="8" id="KW-0675">Receptor</keyword>
<evidence type="ECO:0000256" key="3">
    <source>
        <dbReference type="ARBA" id="ARBA00022989"/>
    </source>
</evidence>
<feature type="region of interest" description="Disordered" evidence="6">
    <location>
        <begin position="174"/>
        <end position="196"/>
    </location>
</feature>
<proteinExistence type="inferred from homology"/>
<keyword evidence="9" id="KW-1185">Reference proteome</keyword>
<evidence type="ECO:0000256" key="5">
    <source>
        <dbReference type="RuleBase" id="RU367026"/>
    </source>
</evidence>
<reference evidence="8" key="2">
    <citation type="journal article" date="2022" name="Microbiol. Resour. Announc.">
        <title>Whole-Genome Sequence of Entomortierella parvispora E1425, a Mucoromycotan Fungus Associated with Burkholderiaceae-Related Endosymbiotic Bacteria.</title>
        <authorList>
            <person name="Herlambang A."/>
            <person name="Guo Y."/>
            <person name="Takashima Y."/>
            <person name="Narisawa K."/>
            <person name="Ohta H."/>
            <person name="Nishizawa T."/>
        </authorList>
    </citation>
    <scope>NUCLEOTIDE SEQUENCE</scope>
    <source>
        <strain evidence="8">E1425</strain>
    </source>
</reference>
<evidence type="ECO:0000259" key="7">
    <source>
        <dbReference type="Pfam" id="PF05529"/>
    </source>
</evidence>
<dbReference type="GO" id="GO:0006888">
    <property type="term" value="P:endoplasmic reticulum to Golgi vesicle-mediated transport"/>
    <property type="evidence" value="ECO:0007669"/>
    <property type="project" value="UniProtKB-UniRule"/>
</dbReference>
<dbReference type="GO" id="GO:0005789">
    <property type="term" value="C:endoplasmic reticulum membrane"/>
    <property type="evidence" value="ECO:0007669"/>
    <property type="project" value="UniProtKB-SubCell"/>
</dbReference>
<evidence type="ECO:0000313" key="8">
    <source>
        <dbReference type="EMBL" id="GJJ78054.1"/>
    </source>
</evidence>
<protein>
    <recommendedName>
        <fullName evidence="5">Endoplasmic reticulum transmembrane protein</fullName>
    </recommendedName>
</protein>
<dbReference type="PANTHER" id="PTHR12701">
    <property type="entry name" value="BCR-ASSOCIATED PROTEIN, BAP"/>
    <property type="match status" value="1"/>
</dbReference>
<accession>A0A9P3M172</accession>
<dbReference type="AlphaFoldDB" id="A0A9P3M172"/>
<reference evidence="8" key="1">
    <citation type="submission" date="2021-11" db="EMBL/GenBank/DDBJ databases">
        <authorList>
            <person name="Herlambang A."/>
            <person name="Guo Y."/>
            <person name="Takashima Y."/>
            <person name="Nishizawa T."/>
        </authorList>
    </citation>
    <scope>NUCLEOTIDE SEQUENCE</scope>
    <source>
        <strain evidence="8">E1425</strain>
    </source>
</reference>
<dbReference type="Pfam" id="PF05529">
    <property type="entry name" value="Bap31"/>
    <property type="match status" value="1"/>
</dbReference>
<comment type="function">
    <text evidence="5">May play a role in anterograde transport of membrane proteins from the endoplasmic reticulum to the Golgi.</text>
</comment>
<dbReference type="PANTHER" id="PTHR12701:SF20">
    <property type="entry name" value="ENDOPLASMIC RETICULUM TRANSMEMBRANE PROTEIN"/>
    <property type="match status" value="1"/>
</dbReference>
<dbReference type="Proteomes" id="UP000827284">
    <property type="component" value="Unassembled WGS sequence"/>
</dbReference>
<keyword evidence="5" id="KW-0653">Protein transport</keyword>
<comment type="caution">
    <text evidence="8">The sequence shown here is derived from an EMBL/GenBank/DDBJ whole genome shotgun (WGS) entry which is preliminary data.</text>
</comment>
<keyword evidence="2 5" id="KW-0812">Transmembrane</keyword>
<dbReference type="InterPro" id="IPR040463">
    <property type="entry name" value="BAP29/BAP31_N"/>
</dbReference>
<evidence type="ECO:0000313" key="9">
    <source>
        <dbReference type="Proteomes" id="UP000827284"/>
    </source>
</evidence>
<dbReference type="EMBL" id="BQFW01000014">
    <property type="protein sequence ID" value="GJJ78054.1"/>
    <property type="molecule type" value="Genomic_DNA"/>
</dbReference>
<comment type="similarity">
    <text evidence="5">Belongs to the BCAP29/BCAP31 family.</text>
</comment>
<keyword evidence="5" id="KW-0813">Transport</keyword>
<organism evidence="8 9">
    <name type="scientific">Entomortierella parvispora</name>
    <dbReference type="NCBI Taxonomy" id="205924"/>
    <lineage>
        <taxon>Eukaryota</taxon>
        <taxon>Fungi</taxon>
        <taxon>Fungi incertae sedis</taxon>
        <taxon>Mucoromycota</taxon>
        <taxon>Mortierellomycotina</taxon>
        <taxon>Mortierellomycetes</taxon>
        <taxon>Mortierellales</taxon>
        <taxon>Mortierellaceae</taxon>
        <taxon>Entomortierella</taxon>
    </lineage>
</organism>
<dbReference type="GO" id="GO:0070973">
    <property type="term" value="P:protein localization to endoplasmic reticulum exit site"/>
    <property type="evidence" value="ECO:0007669"/>
    <property type="project" value="UniProtKB-UniRule"/>
</dbReference>
<dbReference type="OrthoDB" id="435607at2759"/>
<feature type="transmembrane region" description="Helical" evidence="5">
    <location>
        <begin position="49"/>
        <end position="70"/>
    </location>
</feature>
<gene>
    <name evidence="8" type="ORF">EMPS_10413</name>
</gene>
<keyword evidence="3 5" id="KW-1133">Transmembrane helix</keyword>
<evidence type="ECO:0000256" key="1">
    <source>
        <dbReference type="ARBA" id="ARBA00004141"/>
    </source>
</evidence>
<dbReference type="GO" id="GO:0006886">
    <property type="term" value="P:intracellular protein transport"/>
    <property type="evidence" value="ECO:0007669"/>
    <property type="project" value="UniProtKB-UniRule"/>
</dbReference>
<feature type="transmembrane region" description="Helical" evidence="5">
    <location>
        <begin position="6"/>
        <end position="28"/>
    </location>
</feature>